<feature type="transmembrane region" description="Helical" evidence="2">
    <location>
        <begin position="35"/>
        <end position="53"/>
    </location>
</feature>
<feature type="region of interest" description="Disordered" evidence="1">
    <location>
        <begin position="390"/>
        <end position="428"/>
    </location>
</feature>
<dbReference type="InterPro" id="IPR044821">
    <property type="entry name" value="At1g28695/At4g15970-like"/>
</dbReference>
<dbReference type="Pfam" id="PF03407">
    <property type="entry name" value="Nucleotid_trans"/>
    <property type="match status" value="2"/>
</dbReference>
<keyword evidence="5" id="KW-1185">Reference proteome</keyword>
<dbReference type="PANTHER" id="PTHR46038">
    <property type="entry name" value="EXPRESSED PROTEIN-RELATED"/>
    <property type="match status" value="1"/>
</dbReference>
<feature type="domain" description="Nucleotide-diphospho-sugar transferase" evidence="3">
    <location>
        <begin position="248"/>
        <end position="376"/>
    </location>
</feature>
<evidence type="ECO:0000256" key="2">
    <source>
        <dbReference type="SAM" id="Phobius"/>
    </source>
</evidence>
<dbReference type="OrthoDB" id="540503at2759"/>
<sequence length="428" mass="48585">MTNSGGNIVAGSGGGDNNLSLPGGGKHLFIIHKPVIKITALFLGVVVSCLVMYKSAYPFQFLPSSFGFSSGSSLFVPETTSRVRFDPKLGRVLKNAATTDKTVILTTLNEAWAEPHSILDIFLESFKTGNNTEKYLNHLVIVTLDQKAHNRCLAIHPHCYALNTTGQDFEHEAYFMTPDYLEMMWKRIDFLASVLEMGYNFVFTVHTSTSIDDSTYSCSCTHFCFPSGIQSFALTMLSLYFLYPFRQDADIVWLQDPFPRFYKDADFQIACDFYNGNPKDRRNHPNGGFTYAKSNNRTIRFYKFWYASRKNHPGLHDQDVLNKIKQDSFLYAIGLRMRFLDTAYFGGFCERSRDFNKVCTMHANCCFGMDNKVHDLKLVLEDWEKFKSLSPSDKALASPSWRAPQNCSTSNYHPPDLHKKSDLQGGNP</sequence>
<name>A0A9Q0FQG3_9ROSI</name>
<dbReference type="EMBL" id="JAKUCV010004675">
    <property type="protein sequence ID" value="KAJ4834561.1"/>
    <property type="molecule type" value="Genomic_DNA"/>
</dbReference>
<reference evidence="4" key="1">
    <citation type="submission" date="2022-02" db="EMBL/GenBank/DDBJ databases">
        <authorList>
            <person name="Henning P.M."/>
            <person name="McCubbin A.G."/>
            <person name="Shore J.S."/>
        </authorList>
    </citation>
    <scope>NUCLEOTIDE SEQUENCE</scope>
    <source>
        <strain evidence="4">F60SS</strain>
        <tissue evidence="4">Leaves</tissue>
    </source>
</reference>
<dbReference type="PANTHER" id="PTHR46038:SF13">
    <property type="entry name" value="GLYCOSYLTRANSFERASE"/>
    <property type="match status" value="1"/>
</dbReference>
<accession>A0A9Q0FQG3</accession>
<dbReference type="AlphaFoldDB" id="A0A9Q0FQG3"/>
<dbReference type="Proteomes" id="UP001141552">
    <property type="component" value="Unassembled WGS sequence"/>
</dbReference>
<organism evidence="4 5">
    <name type="scientific">Turnera subulata</name>
    <dbReference type="NCBI Taxonomy" id="218843"/>
    <lineage>
        <taxon>Eukaryota</taxon>
        <taxon>Viridiplantae</taxon>
        <taxon>Streptophyta</taxon>
        <taxon>Embryophyta</taxon>
        <taxon>Tracheophyta</taxon>
        <taxon>Spermatophyta</taxon>
        <taxon>Magnoliopsida</taxon>
        <taxon>eudicotyledons</taxon>
        <taxon>Gunneridae</taxon>
        <taxon>Pentapetalae</taxon>
        <taxon>rosids</taxon>
        <taxon>fabids</taxon>
        <taxon>Malpighiales</taxon>
        <taxon>Passifloraceae</taxon>
        <taxon>Turnera</taxon>
    </lineage>
</organism>
<keyword evidence="2" id="KW-0812">Transmembrane</keyword>
<protein>
    <recommendedName>
        <fullName evidence="3">Nucleotide-diphospho-sugar transferase domain-containing protein</fullName>
    </recommendedName>
</protein>
<evidence type="ECO:0000256" key="1">
    <source>
        <dbReference type="SAM" id="MobiDB-lite"/>
    </source>
</evidence>
<proteinExistence type="predicted"/>
<evidence type="ECO:0000313" key="5">
    <source>
        <dbReference type="Proteomes" id="UP001141552"/>
    </source>
</evidence>
<reference evidence="4" key="2">
    <citation type="journal article" date="2023" name="Plants (Basel)">
        <title>Annotation of the Turnera subulata (Passifloraceae) Draft Genome Reveals the S-Locus Evolved after the Divergence of Turneroideae from Passifloroideae in a Stepwise Manner.</title>
        <authorList>
            <person name="Henning P.M."/>
            <person name="Roalson E.H."/>
            <person name="Mir W."/>
            <person name="McCubbin A.G."/>
            <person name="Shore J.S."/>
        </authorList>
    </citation>
    <scope>NUCLEOTIDE SEQUENCE</scope>
    <source>
        <strain evidence="4">F60SS</strain>
    </source>
</reference>
<keyword evidence="2" id="KW-1133">Transmembrane helix</keyword>
<comment type="caution">
    <text evidence="4">The sequence shown here is derived from an EMBL/GenBank/DDBJ whole genome shotgun (WGS) entry which is preliminary data.</text>
</comment>
<dbReference type="InterPro" id="IPR005069">
    <property type="entry name" value="Nucl-diP-sugar_transferase"/>
</dbReference>
<feature type="domain" description="Nucleotide-diphospho-sugar transferase" evidence="3">
    <location>
        <begin position="136"/>
        <end position="204"/>
    </location>
</feature>
<keyword evidence="2" id="KW-0472">Membrane</keyword>
<evidence type="ECO:0000259" key="3">
    <source>
        <dbReference type="Pfam" id="PF03407"/>
    </source>
</evidence>
<evidence type="ECO:0000313" key="4">
    <source>
        <dbReference type="EMBL" id="KAJ4834561.1"/>
    </source>
</evidence>
<feature type="compositionally biased region" description="Polar residues" evidence="1">
    <location>
        <begin position="403"/>
        <end position="412"/>
    </location>
</feature>
<gene>
    <name evidence="4" type="ORF">Tsubulata_023723</name>
</gene>